<dbReference type="InterPro" id="IPR027417">
    <property type="entry name" value="P-loop_NTPase"/>
</dbReference>
<dbReference type="Pfam" id="PF03976">
    <property type="entry name" value="PPK2"/>
    <property type="match status" value="1"/>
</dbReference>
<organism evidence="2 3">
    <name type="scientific">Streptomyces caelestis</name>
    <dbReference type="NCBI Taxonomy" id="36816"/>
    <lineage>
        <taxon>Bacteria</taxon>
        <taxon>Bacillati</taxon>
        <taxon>Actinomycetota</taxon>
        <taxon>Actinomycetes</taxon>
        <taxon>Kitasatosporales</taxon>
        <taxon>Streptomycetaceae</taxon>
        <taxon>Streptomyces</taxon>
    </lineage>
</organism>
<dbReference type="AlphaFoldDB" id="A0A7W9H9L7"/>
<sequence length="132" mass="16023">MIDDRYERINRFERSLADEGVTLIKCFLHISYDEQRRRLLRRLDKPEKRWKFAPSDIDDRALWPAYQKAYETALERCGTSYAPWYLVPADRKWYRDWAVGLLLLEHLRGLDPRYPEADFDVAECRKRLLRQS</sequence>
<dbReference type="Gene3D" id="3.40.50.300">
    <property type="entry name" value="P-loop containing nucleotide triphosphate hydrolases"/>
    <property type="match status" value="1"/>
</dbReference>
<dbReference type="GO" id="GO:0016301">
    <property type="term" value="F:kinase activity"/>
    <property type="evidence" value="ECO:0007669"/>
    <property type="project" value="UniProtKB-KW"/>
</dbReference>
<dbReference type="Proteomes" id="UP000590647">
    <property type="component" value="Unassembled WGS sequence"/>
</dbReference>
<dbReference type="PANTHER" id="PTHR34383">
    <property type="entry name" value="POLYPHOSPHATE:AMP PHOSPHOTRANSFERASE-RELATED"/>
    <property type="match status" value="1"/>
</dbReference>
<dbReference type="SUPFAM" id="SSF52540">
    <property type="entry name" value="P-loop containing nucleoside triphosphate hydrolases"/>
    <property type="match status" value="1"/>
</dbReference>
<proteinExistence type="predicted"/>
<protein>
    <submittedName>
        <fullName evidence="2">Polyphosphate kinase 2 (PPK2 family)</fullName>
    </submittedName>
</protein>
<keyword evidence="2" id="KW-0418">Kinase</keyword>
<reference evidence="2 3" key="1">
    <citation type="submission" date="2020-08" db="EMBL/GenBank/DDBJ databases">
        <title>Sequencing the genomes of 1000 actinobacteria strains.</title>
        <authorList>
            <person name="Klenk H.-P."/>
        </authorList>
    </citation>
    <scope>NUCLEOTIDE SEQUENCE [LARGE SCALE GENOMIC DNA]</scope>
    <source>
        <strain evidence="2 3">DSM 40084</strain>
    </source>
</reference>
<accession>A0A7W9H9L7</accession>
<dbReference type="InterPro" id="IPR022488">
    <property type="entry name" value="PPK2-related"/>
</dbReference>
<name>A0A7W9H9L7_9ACTN</name>
<dbReference type="PANTHER" id="PTHR34383:SF3">
    <property type="entry name" value="POLYPHOSPHATE:AMP PHOSPHOTRANSFERASE"/>
    <property type="match status" value="1"/>
</dbReference>
<gene>
    <name evidence="2" type="ORF">HDA41_006181</name>
</gene>
<evidence type="ECO:0000313" key="2">
    <source>
        <dbReference type="EMBL" id="MBB5798217.1"/>
    </source>
</evidence>
<feature type="domain" description="Polyphosphate kinase-2-related" evidence="1">
    <location>
        <begin position="4"/>
        <end position="108"/>
    </location>
</feature>
<keyword evidence="3" id="KW-1185">Reference proteome</keyword>
<evidence type="ECO:0000259" key="1">
    <source>
        <dbReference type="Pfam" id="PF03976"/>
    </source>
</evidence>
<comment type="caution">
    <text evidence="2">The sequence shown here is derived from an EMBL/GenBank/DDBJ whole genome shotgun (WGS) entry which is preliminary data.</text>
</comment>
<keyword evidence="2" id="KW-0808">Transferase</keyword>
<evidence type="ECO:0000313" key="3">
    <source>
        <dbReference type="Proteomes" id="UP000590647"/>
    </source>
</evidence>
<dbReference type="EMBL" id="JACHNE010000001">
    <property type="protein sequence ID" value="MBB5798217.1"/>
    <property type="molecule type" value="Genomic_DNA"/>
</dbReference>